<dbReference type="InterPro" id="IPR036291">
    <property type="entry name" value="NAD(P)-bd_dom_sf"/>
</dbReference>
<dbReference type="PRINTS" id="PR00080">
    <property type="entry name" value="SDRFAMILY"/>
</dbReference>
<evidence type="ECO:0000256" key="2">
    <source>
        <dbReference type="ARBA" id="ARBA00006484"/>
    </source>
</evidence>
<dbReference type="GO" id="GO:0016616">
    <property type="term" value="F:oxidoreductase activity, acting on the CH-OH group of donors, NAD or NADP as acceptor"/>
    <property type="evidence" value="ECO:0007669"/>
    <property type="project" value="TreeGrafter"/>
</dbReference>
<evidence type="ECO:0000256" key="5">
    <source>
        <dbReference type="ARBA" id="ARBA00041707"/>
    </source>
</evidence>
<evidence type="ECO:0000313" key="7">
    <source>
        <dbReference type="EMBL" id="CAI8039617.1"/>
    </source>
</evidence>
<sequence length="291" mass="30572">MTTRSDTLQGRIAIVTGAASPIGMGRSITTGLVRAGARVAMLDINQDWLDQSANDLREIGGDDCVLPIIADVTDPESVQNAVQRTISEMGGLHILVNNAGINPRTAGFGGSSSGSRTGFVDIVPDAWLKVISVNLSGPFLMAHAVAGHMIEQGYGRIIGVTTSMDTMWRKGGAPYGPSKAGHEALVAIMAQDLEGTGVTANVLTPGGATATNMVLPPEGSTADALIQPEVMQAPVVWIASEDASDWNGRRIIAYHWDESLPLEARLEKCGAPAAWPQLGLQAVHPDWFGRG</sequence>
<dbReference type="Gene3D" id="3.40.50.720">
    <property type="entry name" value="NAD(P)-binding Rossmann-like Domain"/>
    <property type="match status" value="1"/>
</dbReference>
<dbReference type="CDD" id="cd05233">
    <property type="entry name" value="SDR_c"/>
    <property type="match status" value="1"/>
</dbReference>
<dbReference type="PANTHER" id="PTHR42760:SF133">
    <property type="entry name" value="3-OXOACYL-[ACYL-CARRIER-PROTEIN] REDUCTASE"/>
    <property type="match status" value="1"/>
</dbReference>
<comment type="pathway">
    <text evidence="1">Lipid metabolism; fatty acid biosynthesis.</text>
</comment>
<dbReference type="InterPro" id="IPR002347">
    <property type="entry name" value="SDR_fam"/>
</dbReference>
<comment type="similarity">
    <text evidence="2 6">Belongs to the short-chain dehydrogenases/reductases (SDR) family.</text>
</comment>
<dbReference type="EMBL" id="CASHTH010003053">
    <property type="protein sequence ID" value="CAI8039617.1"/>
    <property type="molecule type" value="Genomic_DNA"/>
</dbReference>
<protein>
    <recommendedName>
        <fullName evidence="5">3-ketoacyl-[acyl-carrier-protein] reductase beta subunit</fullName>
    </recommendedName>
    <alternativeName>
        <fullName evidence="4">Quinone reductase CBR4</fullName>
    </alternativeName>
</protein>
<dbReference type="PANTHER" id="PTHR42760">
    <property type="entry name" value="SHORT-CHAIN DEHYDROGENASES/REDUCTASES FAMILY MEMBER"/>
    <property type="match status" value="1"/>
</dbReference>
<organism evidence="7 8">
    <name type="scientific">Geodia barretti</name>
    <name type="common">Barrett's horny sponge</name>
    <dbReference type="NCBI Taxonomy" id="519541"/>
    <lineage>
        <taxon>Eukaryota</taxon>
        <taxon>Metazoa</taxon>
        <taxon>Porifera</taxon>
        <taxon>Demospongiae</taxon>
        <taxon>Heteroscleromorpha</taxon>
        <taxon>Tetractinellida</taxon>
        <taxon>Astrophorina</taxon>
        <taxon>Geodiidae</taxon>
        <taxon>Geodia</taxon>
    </lineage>
</organism>
<dbReference type="Proteomes" id="UP001174909">
    <property type="component" value="Unassembled WGS sequence"/>
</dbReference>
<comment type="caution">
    <text evidence="7">The sequence shown here is derived from an EMBL/GenBank/DDBJ whole genome shotgun (WGS) entry which is preliminary data.</text>
</comment>
<dbReference type="Pfam" id="PF00106">
    <property type="entry name" value="adh_short"/>
    <property type="match status" value="1"/>
</dbReference>
<reference evidence="7" key="1">
    <citation type="submission" date="2023-03" db="EMBL/GenBank/DDBJ databases">
        <authorList>
            <person name="Steffen K."/>
            <person name="Cardenas P."/>
        </authorList>
    </citation>
    <scope>NUCLEOTIDE SEQUENCE</scope>
</reference>
<dbReference type="GO" id="GO:0006633">
    <property type="term" value="P:fatty acid biosynthetic process"/>
    <property type="evidence" value="ECO:0007669"/>
    <property type="project" value="TreeGrafter"/>
</dbReference>
<evidence type="ECO:0000256" key="3">
    <source>
        <dbReference type="ARBA" id="ARBA00023002"/>
    </source>
</evidence>
<gene>
    <name evidence="7" type="ORF">GBAR_LOCUS22057</name>
</gene>
<keyword evidence="8" id="KW-1185">Reference proteome</keyword>
<accession>A0AA35T1W6</accession>
<evidence type="ECO:0000256" key="4">
    <source>
        <dbReference type="ARBA" id="ARBA00041580"/>
    </source>
</evidence>
<dbReference type="AlphaFoldDB" id="A0AA35T1W6"/>
<name>A0AA35T1W6_GEOBA</name>
<evidence type="ECO:0000256" key="6">
    <source>
        <dbReference type="RuleBase" id="RU000363"/>
    </source>
</evidence>
<evidence type="ECO:0000256" key="1">
    <source>
        <dbReference type="ARBA" id="ARBA00005194"/>
    </source>
</evidence>
<evidence type="ECO:0000313" key="8">
    <source>
        <dbReference type="Proteomes" id="UP001174909"/>
    </source>
</evidence>
<keyword evidence="3" id="KW-0560">Oxidoreductase</keyword>
<dbReference type="GO" id="GO:0048038">
    <property type="term" value="F:quinone binding"/>
    <property type="evidence" value="ECO:0007669"/>
    <property type="project" value="TreeGrafter"/>
</dbReference>
<dbReference type="PRINTS" id="PR00081">
    <property type="entry name" value="GDHRDH"/>
</dbReference>
<proteinExistence type="inferred from homology"/>
<dbReference type="SUPFAM" id="SSF51735">
    <property type="entry name" value="NAD(P)-binding Rossmann-fold domains"/>
    <property type="match status" value="1"/>
</dbReference>